<dbReference type="EMBL" id="JH930473">
    <property type="protein sequence ID" value="EKM54268.1"/>
    <property type="molecule type" value="Genomic_DNA"/>
</dbReference>
<dbReference type="GO" id="GO:0006749">
    <property type="term" value="P:glutathione metabolic process"/>
    <property type="evidence" value="ECO:0007669"/>
    <property type="project" value="InterPro"/>
</dbReference>
<dbReference type="SUPFAM" id="SSF56281">
    <property type="entry name" value="Metallo-hydrolase/oxidoreductase"/>
    <property type="match status" value="1"/>
</dbReference>
<dbReference type="PANTHER" id="PTHR43084">
    <property type="entry name" value="PERSULFIDE DIOXYGENASE ETHE1"/>
    <property type="match status" value="1"/>
</dbReference>
<dbReference type="HOGENOM" id="CLU_030571_6_1_1"/>
<dbReference type="InterPro" id="IPR044528">
    <property type="entry name" value="POD-like_MBL-fold"/>
</dbReference>
<dbReference type="GO" id="GO:0070813">
    <property type="term" value="P:hydrogen sulfide metabolic process"/>
    <property type="evidence" value="ECO:0007669"/>
    <property type="project" value="TreeGrafter"/>
</dbReference>
<dbReference type="PANTHER" id="PTHR43084:SF1">
    <property type="entry name" value="PERSULFIDE DIOXYGENASE ETHE1, MITOCHONDRIAL"/>
    <property type="match status" value="1"/>
</dbReference>
<dbReference type="GO" id="GO:0046872">
    <property type="term" value="F:metal ion binding"/>
    <property type="evidence" value="ECO:0007669"/>
    <property type="project" value="UniProtKB-KW"/>
</dbReference>
<evidence type="ECO:0000313" key="4">
    <source>
        <dbReference type="Proteomes" id="UP000008370"/>
    </source>
</evidence>
<evidence type="ECO:0000256" key="1">
    <source>
        <dbReference type="ARBA" id="ARBA00022723"/>
    </source>
</evidence>
<keyword evidence="1" id="KW-0479">Metal-binding</keyword>
<proteinExistence type="predicted"/>
<protein>
    <recommendedName>
        <fullName evidence="2">Metallo-beta-lactamase domain-containing protein</fullName>
    </recommendedName>
</protein>
<accession>K5VRY8</accession>
<dbReference type="InParanoid" id="K5VRY8"/>
<name>K5VRY8_PHACS</name>
<organism evidence="3 4">
    <name type="scientific">Phanerochaete carnosa (strain HHB-10118-sp)</name>
    <name type="common">White-rot fungus</name>
    <name type="synonym">Peniophora carnosa</name>
    <dbReference type="NCBI Taxonomy" id="650164"/>
    <lineage>
        <taxon>Eukaryota</taxon>
        <taxon>Fungi</taxon>
        <taxon>Dikarya</taxon>
        <taxon>Basidiomycota</taxon>
        <taxon>Agaricomycotina</taxon>
        <taxon>Agaricomycetes</taxon>
        <taxon>Polyporales</taxon>
        <taxon>Phanerochaetaceae</taxon>
        <taxon>Phanerochaete</taxon>
    </lineage>
</organism>
<dbReference type="InterPro" id="IPR001279">
    <property type="entry name" value="Metallo-B-lactamas"/>
</dbReference>
<dbReference type="OrthoDB" id="449487at2759"/>
<dbReference type="AlphaFoldDB" id="K5VRY8"/>
<dbReference type="Pfam" id="PF00753">
    <property type="entry name" value="Lactamase_B"/>
    <property type="match status" value="1"/>
</dbReference>
<dbReference type="RefSeq" id="XP_007396967.1">
    <property type="nucleotide sequence ID" value="XM_007396905.1"/>
</dbReference>
<dbReference type="STRING" id="650164.K5VRY8"/>
<feature type="domain" description="Metallo-beta-lactamase" evidence="2">
    <location>
        <begin position="21"/>
        <end position="212"/>
    </location>
</feature>
<gene>
    <name evidence="3" type="ORF">PHACADRAFT_258008</name>
</gene>
<dbReference type="InterPro" id="IPR051682">
    <property type="entry name" value="Mito_Persulfide_Diox"/>
</dbReference>
<dbReference type="CDD" id="cd07724">
    <property type="entry name" value="POD-like_MBL-fold"/>
    <property type="match status" value="1"/>
</dbReference>
<dbReference type="GO" id="GO:0050313">
    <property type="term" value="F:sulfur dioxygenase activity"/>
    <property type="evidence" value="ECO:0007669"/>
    <property type="project" value="InterPro"/>
</dbReference>
<reference evidence="3 4" key="1">
    <citation type="journal article" date="2012" name="BMC Genomics">
        <title>Comparative genomics of the white-rot fungi, Phanerochaete carnosa and P. chrysosporium, to elucidate the genetic basis of the distinct wood types they colonize.</title>
        <authorList>
            <person name="Suzuki H."/>
            <person name="MacDonald J."/>
            <person name="Syed K."/>
            <person name="Salamov A."/>
            <person name="Hori C."/>
            <person name="Aerts A."/>
            <person name="Henrissat B."/>
            <person name="Wiebenga A."/>
            <person name="vanKuyk P.A."/>
            <person name="Barry K."/>
            <person name="Lindquist E."/>
            <person name="LaButti K."/>
            <person name="Lapidus A."/>
            <person name="Lucas S."/>
            <person name="Coutinho P."/>
            <person name="Gong Y."/>
            <person name="Samejima M."/>
            <person name="Mahadevan R."/>
            <person name="Abou-Zaid M."/>
            <person name="de Vries R.P."/>
            <person name="Igarashi K."/>
            <person name="Yadav J.S."/>
            <person name="Grigoriev I.V."/>
            <person name="Master E.R."/>
        </authorList>
    </citation>
    <scope>NUCLEOTIDE SEQUENCE [LARGE SCALE GENOMIC DNA]</scope>
    <source>
        <strain evidence="3 4">HHB-10118-sp</strain>
    </source>
</reference>
<dbReference type="SMART" id="SM00849">
    <property type="entry name" value="Lactamase_B"/>
    <property type="match status" value="1"/>
</dbReference>
<dbReference type="KEGG" id="pco:PHACADRAFT_258008"/>
<dbReference type="GeneID" id="18917002"/>
<sequence>MYQPAANETPAIHSFFENVTGTWQYVIVDPETSEAAILDPVLDYNPASGAVSTLSADKLLAFIKQNDLKVTRILETHAHADHLTSSQYLKRHLGGSVSIGIGVRITQVQNLFGPVYGFDNPQLLESAFDVYFRDDEEFKLGKFTCKVVHLPGHTPDHIGYVFGKAIFTGDSIFNPDIGSARADFPGGDAKDLYKSMQRLISFPQDALLFVGHDYPPPPGRAPTTGATVAEHRKRWETKDEDDFVAWRRQRDATLSAPRLLHPSLQVNIRGGRLPPKDEKGRMWFKTPVRGVNDL</sequence>
<keyword evidence="4" id="KW-1185">Reference proteome</keyword>
<evidence type="ECO:0000313" key="3">
    <source>
        <dbReference type="EMBL" id="EKM54268.1"/>
    </source>
</evidence>
<evidence type="ECO:0000259" key="2">
    <source>
        <dbReference type="SMART" id="SM00849"/>
    </source>
</evidence>
<dbReference type="Proteomes" id="UP000008370">
    <property type="component" value="Unassembled WGS sequence"/>
</dbReference>
<dbReference type="Gene3D" id="3.60.15.10">
    <property type="entry name" value="Ribonuclease Z/Hydroxyacylglutathione hydrolase-like"/>
    <property type="match status" value="1"/>
</dbReference>
<dbReference type="InterPro" id="IPR036866">
    <property type="entry name" value="RibonucZ/Hydroxyglut_hydro"/>
</dbReference>